<dbReference type="Proteomes" id="UP000176445">
    <property type="component" value="Unassembled WGS sequence"/>
</dbReference>
<keyword evidence="1" id="KW-1133">Transmembrane helix</keyword>
<keyword evidence="1" id="KW-0812">Transmembrane</keyword>
<evidence type="ECO:0000313" key="2">
    <source>
        <dbReference type="EMBL" id="OGG48724.1"/>
    </source>
</evidence>
<protein>
    <submittedName>
        <fullName evidence="2">MBL fold metallo-hydrolase</fullName>
    </submittedName>
</protein>
<dbReference type="SUPFAM" id="SSF56281">
    <property type="entry name" value="Metallo-hydrolase/oxidoreductase"/>
    <property type="match status" value="1"/>
</dbReference>
<keyword evidence="1" id="KW-0472">Membrane</keyword>
<dbReference type="Pfam" id="PF13483">
    <property type="entry name" value="Lactamase_B_3"/>
    <property type="match status" value="1"/>
</dbReference>
<sequence length="258" mass="28010">MRSILWIIGVPVAIFIAFFAFNSYIYNEKQGDMSAQETSVEVIPISHATAVLQWDDTVFYTDPTGGAQAFAGQPAADIILVTDIHGDHLSTSTLSAVVGPETILVVPQAVKDELPADLAARAKVLANGETLAEREFKILAMPMYNLPDVSNSNFHTKGRGNGYIIARDDTRVYIAGDTAGTPEMRALTGIDVALVPMNLPYTMGVEEAADAVLAFKPRQVYPYHYRGPDGLADVAKFKQLVNAGDPNIEVILADWYPH</sequence>
<dbReference type="Gene3D" id="3.60.15.10">
    <property type="entry name" value="Ribonuclease Z/Hydroxyacylglutathione hydrolase-like"/>
    <property type="match status" value="1"/>
</dbReference>
<dbReference type="PANTHER" id="PTHR43546">
    <property type="entry name" value="UPF0173 METAL-DEPENDENT HYDROLASE MJ1163-RELATED"/>
    <property type="match status" value="1"/>
</dbReference>
<dbReference type="InterPro" id="IPR036866">
    <property type="entry name" value="RibonucZ/Hydroxyglut_hydro"/>
</dbReference>
<feature type="transmembrane region" description="Helical" evidence="1">
    <location>
        <begin position="6"/>
        <end position="26"/>
    </location>
</feature>
<dbReference type="EMBL" id="MFKW01000086">
    <property type="protein sequence ID" value="OGG48724.1"/>
    <property type="molecule type" value="Genomic_DNA"/>
</dbReference>
<reference evidence="2 3" key="1">
    <citation type="journal article" date="2016" name="Nat. Commun.">
        <title>Thousands of microbial genomes shed light on interconnected biogeochemical processes in an aquifer system.</title>
        <authorList>
            <person name="Anantharaman K."/>
            <person name="Brown C.T."/>
            <person name="Hug L.A."/>
            <person name="Sharon I."/>
            <person name="Castelle C.J."/>
            <person name="Probst A.J."/>
            <person name="Thomas B.C."/>
            <person name="Singh A."/>
            <person name="Wilkins M.J."/>
            <person name="Karaoz U."/>
            <person name="Brodie E.L."/>
            <person name="Williams K.H."/>
            <person name="Hubbard S.S."/>
            <person name="Banfield J.F."/>
        </authorList>
    </citation>
    <scope>NUCLEOTIDE SEQUENCE [LARGE SCALE GENOMIC DNA]</scope>
</reference>
<organism evidence="2 3">
    <name type="scientific">Candidatus Kaiserbacteria bacterium RIFCSPHIGHO2_01_FULL_54_36b</name>
    <dbReference type="NCBI Taxonomy" id="1798483"/>
    <lineage>
        <taxon>Bacteria</taxon>
        <taxon>Candidatus Kaiseribacteriota</taxon>
    </lineage>
</organism>
<dbReference type="PANTHER" id="PTHR43546:SF8">
    <property type="entry name" value="METALLO-BETA-LACTAMASE DOMAIN-CONTAINING PROTEIN"/>
    <property type="match status" value="1"/>
</dbReference>
<gene>
    <name evidence="2" type="ORF">A2704_03185</name>
</gene>
<accession>A0A1F6CHJ3</accession>
<dbReference type="InterPro" id="IPR050114">
    <property type="entry name" value="UPF0173_UPF0282_UlaG_hydrolase"/>
</dbReference>
<name>A0A1F6CHJ3_9BACT</name>
<proteinExistence type="predicted"/>
<dbReference type="GO" id="GO:0016787">
    <property type="term" value="F:hydrolase activity"/>
    <property type="evidence" value="ECO:0007669"/>
    <property type="project" value="UniProtKB-KW"/>
</dbReference>
<keyword evidence="2" id="KW-0378">Hydrolase</keyword>
<comment type="caution">
    <text evidence="2">The sequence shown here is derived from an EMBL/GenBank/DDBJ whole genome shotgun (WGS) entry which is preliminary data.</text>
</comment>
<evidence type="ECO:0000256" key="1">
    <source>
        <dbReference type="SAM" id="Phobius"/>
    </source>
</evidence>
<dbReference type="AlphaFoldDB" id="A0A1F6CHJ3"/>
<evidence type="ECO:0000313" key="3">
    <source>
        <dbReference type="Proteomes" id="UP000176445"/>
    </source>
</evidence>